<dbReference type="EMBL" id="SHLC01000001">
    <property type="protein sequence ID" value="RZU65835.1"/>
    <property type="molecule type" value="Genomic_DNA"/>
</dbReference>
<keyword evidence="3" id="KW-1185">Reference proteome</keyword>
<organism evidence="2 3">
    <name type="scientific">Microterricola gilva</name>
    <dbReference type="NCBI Taxonomy" id="393267"/>
    <lineage>
        <taxon>Bacteria</taxon>
        <taxon>Bacillati</taxon>
        <taxon>Actinomycetota</taxon>
        <taxon>Actinomycetes</taxon>
        <taxon>Micrococcales</taxon>
        <taxon>Microbacteriaceae</taxon>
        <taxon>Microterricola</taxon>
    </lineage>
</organism>
<keyword evidence="1" id="KW-0812">Transmembrane</keyword>
<keyword evidence="1" id="KW-0472">Membrane</keyword>
<dbReference type="Proteomes" id="UP000291483">
    <property type="component" value="Unassembled WGS sequence"/>
</dbReference>
<dbReference type="RefSeq" id="WP_165397347.1">
    <property type="nucleotide sequence ID" value="NZ_SHLC01000001.1"/>
</dbReference>
<keyword evidence="1" id="KW-1133">Transmembrane helix</keyword>
<feature type="transmembrane region" description="Helical" evidence="1">
    <location>
        <begin position="247"/>
        <end position="272"/>
    </location>
</feature>
<evidence type="ECO:0000256" key="1">
    <source>
        <dbReference type="SAM" id="Phobius"/>
    </source>
</evidence>
<evidence type="ECO:0000313" key="3">
    <source>
        <dbReference type="Proteomes" id="UP000291483"/>
    </source>
</evidence>
<comment type="caution">
    <text evidence="2">The sequence shown here is derived from an EMBL/GenBank/DDBJ whole genome shotgun (WGS) entry which is preliminary data.</text>
</comment>
<name>A0A4Q8AP96_9MICO</name>
<dbReference type="AlphaFoldDB" id="A0A4Q8AP96"/>
<evidence type="ECO:0000313" key="2">
    <source>
        <dbReference type="EMBL" id="RZU65835.1"/>
    </source>
</evidence>
<proteinExistence type="predicted"/>
<protein>
    <submittedName>
        <fullName evidence="2">Uncharacterized protein</fullName>
    </submittedName>
</protein>
<gene>
    <name evidence="2" type="ORF">EV379_2173</name>
</gene>
<sequence>MPRPLAQAEQSRQARAFCAERGYVFRDRVVNPPLSGLLFRSTRNVLMLGVIDALSSDAPYLCARITARGRRLRGLKMIMIPLPRPVPNMVLLSTGGSVLRRLGIALNESQRLAVEGDFHTRFTLYCPAGYGADALYLFSPDLLTRLMDAAAGCDIEVVDNRVLIYAPAHAFEGAGQLAELPALARYLHEKFERQSMRYRDERRSDGELADPFRRAQLTATAQGSEVGHMVGAAGNRLRTRTTALQKAGIALAALLALSAGLYWIGMVGTALFG</sequence>
<reference evidence="2 3" key="1">
    <citation type="submission" date="2019-02" db="EMBL/GenBank/DDBJ databases">
        <title>Sequencing the genomes of 1000 actinobacteria strains.</title>
        <authorList>
            <person name="Klenk H.-P."/>
        </authorList>
    </citation>
    <scope>NUCLEOTIDE SEQUENCE [LARGE SCALE GENOMIC DNA]</scope>
    <source>
        <strain evidence="2 3">DSM 18319</strain>
    </source>
</reference>
<accession>A0A4Q8AP96</accession>